<evidence type="ECO:0000256" key="1">
    <source>
        <dbReference type="SAM" id="MobiDB-lite"/>
    </source>
</evidence>
<organism evidence="2 3">
    <name type="scientific">Suillus luteus UH-Slu-Lm8-n1</name>
    <dbReference type="NCBI Taxonomy" id="930992"/>
    <lineage>
        <taxon>Eukaryota</taxon>
        <taxon>Fungi</taxon>
        <taxon>Dikarya</taxon>
        <taxon>Basidiomycota</taxon>
        <taxon>Agaricomycotina</taxon>
        <taxon>Agaricomycetes</taxon>
        <taxon>Agaricomycetidae</taxon>
        <taxon>Boletales</taxon>
        <taxon>Suillineae</taxon>
        <taxon>Suillaceae</taxon>
        <taxon>Suillus</taxon>
    </lineage>
</organism>
<evidence type="ECO:0000313" key="3">
    <source>
        <dbReference type="Proteomes" id="UP000054485"/>
    </source>
</evidence>
<reference evidence="2 3" key="1">
    <citation type="submission" date="2014-04" db="EMBL/GenBank/DDBJ databases">
        <authorList>
            <consortium name="DOE Joint Genome Institute"/>
            <person name="Kuo A."/>
            <person name="Ruytinx J."/>
            <person name="Rineau F."/>
            <person name="Colpaert J."/>
            <person name="Kohler A."/>
            <person name="Nagy L.G."/>
            <person name="Floudas D."/>
            <person name="Copeland A."/>
            <person name="Barry K.W."/>
            <person name="Cichocki N."/>
            <person name="Veneault-Fourrey C."/>
            <person name="LaButti K."/>
            <person name="Lindquist E.A."/>
            <person name="Lipzen A."/>
            <person name="Lundell T."/>
            <person name="Morin E."/>
            <person name="Murat C."/>
            <person name="Sun H."/>
            <person name="Tunlid A."/>
            <person name="Henrissat B."/>
            <person name="Grigoriev I.V."/>
            <person name="Hibbett D.S."/>
            <person name="Martin F."/>
            <person name="Nordberg H.P."/>
            <person name="Cantor M.N."/>
            <person name="Hua S.X."/>
        </authorList>
    </citation>
    <scope>NUCLEOTIDE SEQUENCE [LARGE SCALE GENOMIC DNA]</scope>
    <source>
        <strain evidence="2 3">UH-Slu-Lm8-n1</strain>
    </source>
</reference>
<name>A0A0D0BZJ2_9AGAM</name>
<accession>A0A0D0BZJ2</accession>
<gene>
    <name evidence="2" type="ORF">CY34DRAFT_798568</name>
</gene>
<dbReference type="HOGENOM" id="CLU_2387659_0_0_1"/>
<feature type="compositionally biased region" description="Polar residues" evidence="1">
    <location>
        <begin position="64"/>
        <end position="73"/>
    </location>
</feature>
<sequence length="94" mass="10542">MCISNQCKQHHSAHLRAAPTRADLAISINSILRSSQTRRLSLMAGPTPWPSSAPHLHWRPQTRMAQATPQNYTRPKDAHLPPSLSPTTWFNPRG</sequence>
<dbReference type="EMBL" id="KN835140">
    <property type="protein sequence ID" value="KIK48188.1"/>
    <property type="molecule type" value="Genomic_DNA"/>
</dbReference>
<proteinExistence type="predicted"/>
<feature type="region of interest" description="Disordered" evidence="1">
    <location>
        <begin position="64"/>
        <end position="94"/>
    </location>
</feature>
<evidence type="ECO:0000313" key="2">
    <source>
        <dbReference type="EMBL" id="KIK48188.1"/>
    </source>
</evidence>
<protein>
    <submittedName>
        <fullName evidence="2">Unplaced genomic scaffold CY34scaffold_9, whole genome shotgun sequence</fullName>
    </submittedName>
</protein>
<feature type="compositionally biased region" description="Polar residues" evidence="1">
    <location>
        <begin position="85"/>
        <end position="94"/>
    </location>
</feature>
<dbReference type="InParanoid" id="A0A0D0BZJ2"/>
<keyword evidence="3" id="KW-1185">Reference proteome</keyword>
<dbReference type="AlphaFoldDB" id="A0A0D0BZJ2"/>
<reference evidence="3" key="2">
    <citation type="submission" date="2015-01" db="EMBL/GenBank/DDBJ databases">
        <title>Evolutionary Origins and Diversification of the Mycorrhizal Mutualists.</title>
        <authorList>
            <consortium name="DOE Joint Genome Institute"/>
            <consortium name="Mycorrhizal Genomics Consortium"/>
            <person name="Kohler A."/>
            <person name="Kuo A."/>
            <person name="Nagy L.G."/>
            <person name="Floudas D."/>
            <person name="Copeland A."/>
            <person name="Barry K.W."/>
            <person name="Cichocki N."/>
            <person name="Veneault-Fourrey C."/>
            <person name="LaButti K."/>
            <person name="Lindquist E.A."/>
            <person name="Lipzen A."/>
            <person name="Lundell T."/>
            <person name="Morin E."/>
            <person name="Murat C."/>
            <person name="Riley R."/>
            <person name="Ohm R."/>
            <person name="Sun H."/>
            <person name="Tunlid A."/>
            <person name="Henrissat B."/>
            <person name="Grigoriev I.V."/>
            <person name="Hibbett D.S."/>
            <person name="Martin F."/>
        </authorList>
    </citation>
    <scope>NUCLEOTIDE SEQUENCE [LARGE SCALE GENOMIC DNA]</scope>
    <source>
        <strain evidence="3">UH-Slu-Lm8-n1</strain>
    </source>
</reference>
<dbReference type="Proteomes" id="UP000054485">
    <property type="component" value="Unassembled WGS sequence"/>
</dbReference>